<evidence type="ECO:0000256" key="3">
    <source>
        <dbReference type="ARBA" id="ARBA00012662"/>
    </source>
</evidence>
<keyword evidence="9" id="KW-1185">Reference proteome</keyword>
<evidence type="ECO:0000259" key="7">
    <source>
        <dbReference type="Pfam" id="PF01120"/>
    </source>
</evidence>
<dbReference type="InterPro" id="IPR017853">
    <property type="entry name" value="GH"/>
</dbReference>
<sequence length="569" mass="64658">MADSSLDIVAESKNRMQWWKDAKFGMFIHWGVYSLLGKGEWVMYADKIPVKEYEKLAGEFNPTQFDAKAWVKCAKRAGMKYIVITAKHHDGFAMYHSRTDPFNIVDASSFGRDPLKELSEACREEGIRLCFYYSHVIDWHHPHALHDTFNNLWDYELEKKAFFSYWNHKAKGQVRELLTEYGPVGLLWFDTSGGLSKKESEAMVNMIRELQPDCLINSRVSHWPDFGDYQSKGNNEIPMYGEETREWETPMTLNQSWGYSTKDQVWKSTDALIRKLVHIVSKGGNLLLNVGPTETGIIPEQSALRLKEVGEWLARNGEAVYGTSASPFPYELEWGAVTVKEDILFLHVYNRYWPEGELALNGVRNTVKHAYLLTDPTTSSLPVHQSYQPETDHHAMRIRLPKHPPEDHVSVIALEVEGKIDVDRGFIQQANGSIKLDLVLSEITTGSEMNEARWSFKASSSGIYEVMLVNFKKSGAVWEKEYDHEVTVRAAGQTISCIPQEDKVVNDSISCQHPYTEVHSSVGRIVIEDPGTYALTLSTKLAKPKPFGPEIWQAAAVKLRSVRLVPLIG</sequence>
<keyword evidence="6 8" id="KW-0326">Glycosidase</keyword>
<dbReference type="InterPro" id="IPR057739">
    <property type="entry name" value="Glyco_hydro_29_N"/>
</dbReference>
<dbReference type="SMART" id="SM00812">
    <property type="entry name" value="Alpha_L_fucos"/>
    <property type="match status" value="1"/>
</dbReference>
<organism evidence="8 9">
    <name type="scientific">Paenibacillus lactis</name>
    <dbReference type="NCBI Taxonomy" id="228574"/>
    <lineage>
        <taxon>Bacteria</taxon>
        <taxon>Bacillati</taxon>
        <taxon>Bacillota</taxon>
        <taxon>Bacilli</taxon>
        <taxon>Bacillales</taxon>
        <taxon>Paenibacillaceae</taxon>
        <taxon>Paenibacillus</taxon>
    </lineage>
</organism>
<dbReference type="Gene3D" id="3.20.20.80">
    <property type="entry name" value="Glycosidases"/>
    <property type="match status" value="1"/>
</dbReference>
<dbReference type="PANTHER" id="PTHR10030:SF37">
    <property type="entry name" value="ALPHA-L-FUCOSIDASE-RELATED"/>
    <property type="match status" value="1"/>
</dbReference>
<evidence type="ECO:0000256" key="5">
    <source>
        <dbReference type="ARBA" id="ARBA00022801"/>
    </source>
</evidence>
<comment type="similarity">
    <text evidence="2">Belongs to the glycosyl hydrolase 29 family.</text>
</comment>
<protein>
    <recommendedName>
        <fullName evidence="3">alpha-L-fucosidase</fullName>
        <ecNumber evidence="3">3.2.1.51</ecNumber>
    </recommendedName>
</protein>
<evidence type="ECO:0000256" key="6">
    <source>
        <dbReference type="ARBA" id="ARBA00023295"/>
    </source>
</evidence>
<dbReference type="InterPro" id="IPR016286">
    <property type="entry name" value="FUC_metazoa-typ"/>
</dbReference>
<dbReference type="RefSeq" id="WP_210094873.1">
    <property type="nucleotide sequence ID" value="NZ_BOSA01000003.1"/>
</dbReference>
<dbReference type="PANTHER" id="PTHR10030">
    <property type="entry name" value="ALPHA-L-FUCOSIDASE"/>
    <property type="match status" value="1"/>
</dbReference>
<dbReference type="EMBL" id="JAGGKI010000007">
    <property type="protein sequence ID" value="MBP1893877.1"/>
    <property type="molecule type" value="Genomic_DNA"/>
</dbReference>
<evidence type="ECO:0000256" key="2">
    <source>
        <dbReference type="ARBA" id="ARBA00007951"/>
    </source>
</evidence>
<keyword evidence="5 8" id="KW-0378">Hydrolase</keyword>
<name>A0ABS4FC90_9BACL</name>
<dbReference type="SUPFAM" id="SSF51445">
    <property type="entry name" value="(Trans)glycosidases"/>
    <property type="match status" value="1"/>
</dbReference>
<dbReference type="Proteomes" id="UP000706926">
    <property type="component" value="Unassembled WGS sequence"/>
</dbReference>
<evidence type="ECO:0000256" key="1">
    <source>
        <dbReference type="ARBA" id="ARBA00004071"/>
    </source>
</evidence>
<dbReference type="InterPro" id="IPR000933">
    <property type="entry name" value="Glyco_hydro_29"/>
</dbReference>
<comment type="caution">
    <text evidence="8">The sequence shown here is derived from an EMBL/GenBank/DDBJ whole genome shotgun (WGS) entry which is preliminary data.</text>
</comment>
<reference evidence="8 9" key="1">
    <citation type="submission" date="2021-03" db="EMBL/GenBank/DDBJ databases">
        <title>Genomic Encyclopedia of Type Strains, Phase IV (KMG-IV): sequencing the most valuable type-strain genomes for metagenomic binning, comparative biology and taxonomic classification.</title>
        <authorList>
            <person name="Goeker M."/>
        </authorList>
    </citation>
    <scope>NUCLEOTIDE SEQUENCE [LARGE SCALE GENOMIC DNA]</scope>
    <source>
        <strain evidence="8 9">DSM 15596</strain>
    </source>
</reference>
<dbReference type="EC" id="3.2.1.51" evidence="3"/>
<accession>A0ABS4FC90</accession>
<comment type="function">
    <text evidence="1">Alpha-L-fucosidase is responsible for hydrolyzing the alpha-1,6-linked fucose joined to the reducing-end N-acetylglucosamine of the carbohydrate moieties of glycoproteins.</text>
</comment>
<proteinExistence type="inferred from homology"/>
<dbReference type="Pfam" id="PF01120">
    <property type="entry name" value="Alpha_L_fucos"/>
    <property type="match status" value="1"/>
</dbReference>
<feature type="domain" description="Glycoside hydrolase family 29 N-terminal" evidence="7">
    <location>
        <begin position="12"/>
        <end position="318"/>
    </location>
</feature>
<dbReference type="GeneID" id="95404942"/>
<keyword evidence="4" id="KW-0732">Signal</keyword>
<gene>
    <name evidence="8" type="ORF">J2Z18_002980</name>
</gene>
<evidence type="ECO:0000313" key="9">
    <source>
        <dbReference type="Proteomes" id="UP000706926"/>
    </source>
</evidence>
<evidence type="ECO:0000256" key="4">
    <source>
        <dbReference type="ARBA" id="ARBA00022729"/>
    </source>
</evidence>
<dbReference type="GO" id="GO:0004560">
    <property type="term" value="F:alpha-L-fucosidase activity"/>
    <property type="evidence" value="ECO:0007669"/>
    <property type="project" value="UniProtKB-EC"/>
</dbReference>
<dbReference type="PRINTS" id="PR00741">
    <property type="entry name" value="GLHYDRLASE29"/>
</dbReference>
<evidence type="ECO:0000313" key="8">
    <source>
        <dbReference type="EMBL" id="MBP1893877.1"/>
    </source>
</evidence>